<feature type="compositionally biased region" description="Basic and acidic residues" evidence="1">
    <location>
        <begin position="200"/>
        <end position="237"/>
    </location>
</feature>
<evidence type="ECO:0000313" key="2">
    <source>
        <dbReference type="EMBL" id="CAG6622085.1"/>
    </source>
</evidence>
<feature type="compositionally biased region" description="Basic and acidic residues" evidence="1">
    <location>
        <begin position="254"/>
        <end position="264"/>
    </location>
</feature>
<name>A0A8D8M4J3_9HEMI</name>
<dbReference type="AlphaFoldDB" id="A0A8D8M4J3"/>
<evidence type="ECO:0000256" key="1">
    <source>
        <dbReference type="SAM" id="MobiDB-lite"/>
    </source>
</evidence>
<proteinExistence type="predicted"/>
<feature type="compositionally biased region" description="Basic and acidic residues" evidence="1">
    <location>
        <begin position="166"/>
        <end position="182"/>
    </location>
</feature>
<feature type="region of interest" description="Disordered" evidence="1">
    <location>
        <begin position="159"/>
        <end position="272"/>
    </location>
</feature>
<dbReference type="EMBL" id="HBUF01051734">
    <property type="protein sequence ID" value="CAG6622085.1"/>
    <property type="molecule type" value="Transcribed_RNA"/>
</dbReference>
<sequence length="272" mass="32112">MISNVRVLIKCLIIILGLNDFVLSYLIEGVGWDLSRDGDTEKYPVSVHNETVTGDYTVTTWQWKDPDGGIWDTRLKMSFKGGINGGGMIYRNAYGVECIWLRWVMRDNVTWKAGSTSVFPTTSWTVTTFFDMTWSYVPTHDGSWFFHLNNMTFEPKIGGITMSPMETHRQGHQPDHGDKDNTNNDTPDQGNRGRRYNNQDNRDQRYNIQDQEYRDHRYNNQDQDNQDRRYNKQDQGHRNHRYNNPDLQYSQGYEENKGYGQDRRQGRRWQNK</sequence>
<protein>
    <submittedName>
        <fullName evidence="2">Uncharacterized protein</fullName>
    </submittedName>
</protein>
<organism evidence="2">
    <name type="scientific">Cacopsylla melanoneura</name>
    <dbReference type="NCBI Taxonomy" id="428564"/>
    <lineage>
        <taxon>Eukaryota</taxon>
        <taxon>Metazoa</taxon>
        <taxon>Ecdysozoa</taxon>
        <taxon>Arthropoda</taxon>
        <taxon>Hexapoda</taxon>
        <taxon>Insecta</taxon>
        <taxon>Pterygota</taxon>
        <taxon>Neoptera</taxon>
        <taxon>Paraneoptera</taxon>
        <taxon>Hemiptera</taxon>
        <taxon>Sternorrhyncha</taxon>
        <taxon>Psylloidea</taxon>
        <taxon>Psyllidae</taxon>
        <taxon>Psyllinae</taxon>
        <taxon>Cacopsylla</taxon>
    </lineage>
</organism>
<reference evidence="2" key="1">
    <citation type="submission" date="2021-05" db="EMBL/GenBank/DDBJ databases">
        <authorList>
            <person name="Alioto T."/>
            <person name="Alioto T."/>
            <person name="Gomez Garrido J."/>
        </authorList>
    </citation>
    <scope>NUCLEOTIDE SEQUENCE</scope>
</reference>
<dbReference type="EMBL" id="HBUF01051735">
    <property type="protein sequence ID" value="CAG6622087.1"/>
    <property type="molecule type" value="Transcribed_RNA"/>
</dbReference>
<accession>A0A8D8M4J3</accession>